<reference evidence="3" key="2">
    <citation type="submission" date="2013-10" db="EMBL/GenBank/DDBJ databases">
        <authorList>
            <person name="Aslett M."/>
        </authorList>
    </citation>
    <scope>NUCLEOTIDE SEQUENCE [LARGE SCALE GENOMIC DNA]</scope>
    <source>
        <strain evidence="3">Weybridge</strain>
    </source>
</reference>
<organism evidence="3 4">
    <name type="scientific">Eimeria maxima</name>
    <name type="common">Coccidian parasite</name>
    <dbReference type="NCBI Taxonomy" id="5804"/>
    <lineage>
        <taxon>Eukaryota</taxon>
        <taxon>Sar</taxon>
        <taxon>Alveolata</taxon>
        <taxon>Apicomplexa</taxon>
        <taxon>Conoidasida</taxon>
        <taxon>Coccidia</taxon>
        <taxon>Eucoccidiorida</taxon>
        <taxon>Eimeriorina</taxon>
        <taxon>Eimeriidae</taxon>
        <taxon>Eimeria</taxon>
    </lineage>
</organism>
<dbReference type="EMBL" id="HG719771">
    <property type="protein sequence ID" value="CDJ58665.1"/>
    <property type="molecule type" value="Genomic_DNA"/>
</dbReference>
<feature type="compositionally biased region" description="Basic and acidic residues" evidence="1">
    <location>
        <begin position="13"/>
        <end position="22"/>
    </location>
</feature>
<keyword evidence="4" id="KW-1185">Reference proteome</keyword>
<protein>
    <submittedName>
        <fullName evidence="3">Uroporphyrinogen decarboxylase, putative</fullName>
    </submittedName>
</protein>
<dbReference type="InterPro" id="IPR038071">
    <property type="entry name" value="UROD/MetE-like_sf"/>
</dbReference>
<dbReference type="GeneID" id="25339223"/>
<dbReference type="RefSeq" id="XP_013335313.1">
    <property type="nucleotide sequence ID" value="XM_013479859.1"/>
</dbReference>
<dbReference type="InterPro" id="IPR000257">
    <property type="entry name" value="Uroporphyrinogen_deCOase"/>
</dbReference>
<evidence type="ECO:0000313" key="4">
    <source>
        <dbReference type="Proteomes" id="UP000030763"/>
    </source>
</evidence>
<sequence>MEGTQRSLLASRRTGDAGRTEEAGLLWTSPGSEDVPEETPPEVKKEIRRRRLADPLSPSRVLANDCLRIALMGPQEYSAFVTSSSSSSSSAAATAAAAAAAEIGRFSVPVWVCRDPLLAANVSLQPFIRFPLLDAVIIFSDILVLPEAMGMPLSVEDGEGPRFSWRLESPDDIQRLDVAFDVEDRLGYVFDAIYATAERLEGKIPIIGFSGGPLTLFCYMVEGGAAKKGWTRAKEFLFQYPKESLLLLQQIAAAATKFLVFDTIAGVFAPEQYEEFGAPFMSQIAQDVSAFYPGLPLIAFSKDYLPKSFLNSSFSAVSASWGLERSLIKERFHAGAALRQQPVALSSKSIKAIQGNLDPQILYAPDHLIRRETERMVRDFQPGRYVANLGHGMEPWMDPHKLGVFLQAVKDTAADIKRQHQSTLPG</sequence>
<dbReference type="AlphaFoldDB" id="U6MAI0"/>
<dbReference type="PANTHER" id="PTHR21091">
    <property type="entry name" value="METHYLTETRAHYDROFOLATE:HOMOCYSTEINE METHYLTRANSFERASE RELATED"/>
    <property type="match status" value="1"/>
</dbReference>
<dbReference type="Proteomes" id="UP000030763">
    <property type="component" value="Unassembled WGS sequence"/>
</dbReference>
<gene>
    <name evidence="3" type="ORF">EMWEY_00052370</name>
</gene>
<evidence type="ECO:0000259" key="2">
    <source>
        <dbReference type="Pfam" id="PF01208"/>
    </source>
</evidence>
<dbReference type="GO" id="GO:0004853">
    <property type="term" value="F:uroporphyrinogen decarboxylase activity"/>
    <property type="evidence" value="ECO:0007669"/>
    <property type="project" value="InterPro"/>
</dbReference>
<evidence type="ECO:0000256" key="1">
    <source>
        <dbReference type="SAM" id="MobiDB-lite"/>
    </source>
</evidence>
<dbReference type="SUPFAM" id="SSF51726">
    <property type="entry name" value="UROD/MetE-like"/>
    <property type="match status" value="1"/>
</dbReference>
<dbReference type="OrthoDB" id="339900at2759"/>
<feature type="domain" description="Uroporphyrinogen decarboxylase (URO-D)" evidence="2">
    <location>
        <begin position="112"/>
        <end position="411"/>
    </location>
</feature>
<dbReference type="Gene3D" id="3.20.20.210">
    <property type="match status" value="1"/>
</dbReference>
<dbReference type="OMA" id="LWLMRQA"/>
<dbReference type="VEuPathDB" id="ToxoDB:EMWEY_00052370"/>
<evidence type="ECO:0000313" key="3">
    <source>
        <dbReference type="EMBL" id="CDJ58665.1"/>
    </source>
</evidence>
<name>U6MAI0_EIMMA</name>
<feature type="region of interest" description="Disordered" evidence="1">
    <location>
        <begin position="1"/>
        <end position="44"/>
    </location>
</feature>
<dbReference type="PANTHER" id="PTHR21091:SF169">
    <property type="entry name" value="UROPORPHYRINOGEN DECARBOXYLASE"/>
    <property type="match status" value="1"/>
</dbReference>
<accession>U6MAI0</accession>
<dbReference type="GO" id="GO:0005829">
    <property type="term" value="C:cytosol"/>
    <property type="evidence" value="ECO:0007669"/>
    <property type="project" value="TreeGrafter"/>
</dbReference>
<dbReference type="GO" id="GO:0006783">
    <property type="term" value="P:heme biosynthetic process"/>
    <property type="evidence" value="ECO:0007669"/>
    <property type="project" value="TreeGrafter"/>
</dbReference>
<dbReference type="Pfam" id="PF01208">
    <property type="entry name" value="URO-D"/>
    <property type="match status" value="1"/>
</dbReference>
<reference evidence="3" key="1">
    <citation type="submission" date="2013-10" db="EMBL/GenBank/DDBJ databases">
        <title>Genomic analysis of the causative agents of coccidiosis in chickens.</title>
        <authorList>
            <person name="Reid A.J."/>
            <person name="Blake D."/>
            <person name="Billington K."/>
            <person name="Browne H."/>
            <person name="Dunn M."/>
            <person name="Hung S."/>
            <person name="Kawahara F."/>
            <person name="Miranda-Saavedra D."/>
            <person name="Mourier T."/>
            <person name="Nagra H."/>
            <person name="Otto T.D."/>
            <person name="Rawlings N."/>
            <person name="Sanchez A."/>
            <person name="Sanders M."/>
            <person name="Subramaniam C."/>
            <person name="Tay Y."/>
            <person name="Dear P."/>
            <person name="Doerig C."/>
            <person name="Gruber A."/>
            <person name="Parkinson J."/>
            <person name="Shirley M."/>
            <person name="Wan K.L."/>
            <person name="Berriman M."/>
            <person name="Tomley F."/>
            <person name="Pain A."/>
        </authorList>
    </citation>
    <scope>NUCLEOTIDE SEQUENCE [LARGE SCALE GENOMIC DNA]</scope>
    <source>
        <strain evidence="3">Weybridge</strain>
    </source>
</reference>
<proteinExistence type="predicted"/>